<name>F0QU08_VULM7</name>
<dbReference type="InterPro" id="IPR010095">
    <property type="entry name" value="Cas12f1-like_TNB"/>
</dbReference>
<protein>
    <submittedName>
        <fullName evidence="3">Transposase, IS605 OrfB</fullName>
    </submittedName>
</protein>
<reference evidence="3 4" key="1">
    <citation type="journal article" date="2011" name="J. Bacteriol.">
        <title>Complete genome sequence of 'Vulcanisaeta moutnovskia' strain 768-28, a novel member of the hyperthermophilic crenarchaeal genus vulcanisaeta.</title>
        <authorList>
            <person name="Gumerov V.M."/>
            <person name="Mardanov A.V."/>
            <person name="Beletsky A.V."/>
            <person name="Prokofeva M.I."/>
            <person name="Bonch-Osmolovskaya E.A."/>
            <person name="Ravin N.V."/>
            <person name="Skryabin K.G."/>
        </authorList>
    </citation>
    <scope>NUCLEOTIDE SEQUENCE [LARGE SCALE GENOMIC DNA]</scope>
    <source>
        <strain evidence="3 4">768-28</strain>
    </source>
</reference>
<dbReference type="KEGG" id="vmo:VMUT_1590"/>
<accession>F0QU08</accession>
<dbReference type="Proteomes" id="UP000007485">
    <property type="component" value="Chromosome"/>
</dbReference>
<feature type="domain" description="Cas12f1-like TNB" evidence="2">
    <location>
        <begin position="295"/>
        <end position="349"/>
    </location>
</feature>
<evidence type="ECO:0000313" key="4">
    <source>
        <dbReference type="Proteomes" id="UP000007485"/>
    </source>
</evidence>
<evidence type="ECO:0000259" key="2">
    <source>
        <dbReference type="Pfam" id="PF07282"/>
    </source>
</evidence>
<dbReference type="SUPFAM" id="SSF51998">
    <property type="entry name" value="PFL-like glycyl radical enzymes"/>
    <property type="match status" value="1"/>
</dbReference>
<dbReference type="eggNOG" id="arCOG00687">
    <property type="taxonomic scope" value="Archaea"/>
</dbReference>
<proteinExistence type="predicted"/>
<dbReference type="eggNOG" id="arCOG00686">
    <property type="taxonomic scope" value="Archaea"/>
</dbReference>
<sequence length="359" mass="42016">MIKRPLRLFSAEEQDALVKVLNRVDALGNLWARGFEVYPVDLDSRFVDKFNYFKNELKLVNAKRWLARVHAIFNVSVRFTNERDMGQGVFIDLTRNALRLRWVIKGRAIVIQLTPSEVKYIKERLSEGGKPKLARAWVDGENLYIAITFEREVEPIKPSNYRLVIDVNSWKNGIVWALINGGVGSMGRERPDLGYIEMLYNHVTMLEHKYGTLRRLGMHKSLYGKRLWREIKATRRRLYAYIRDFAQKAAHKLVMKALKYRAMVVIDDVIEESRRELMEEKLPNGLAKAYVLYLRRFVKLLTNQLAWYGIPYEFKRLPSTICPVCGNELTQLPNRVMQCPKCGFKANRDEIPIKWALLH</sequence>
<evidence type="ECO:0000256" key="1">
    <source>
        <dbReference type="ARBA" id="ARBA00023125"/>
    </source>
</evidence>
<dbReference type="AlphaFoldDB" id="F0QU08"/>
<organism evidence="3 4">
    <name type="scientific">Vulcanisaeta moutnovskia (strain 768-28)</name>
    <dbReference type="NCBI Taxonomy" id="985053"/>
    <lineage>
        <taxon>Archaea</taxon>
        <taxon>Thermoproteota</taxon>
        <taxon>Thermoprotei</taxon>
        <taxon>Thermoproteales</taxon>
        <taxon>Thermoproteaceae</taxon>
        <taxon>Vulcanisaeta</taxon>
    </lineage>
</organism>
<dbReference type="GO" id="GO:0003677">
    <property type="term" value="F:DNA binding"/>
    <property type="evidence" value="ECO:0007669"/>
    <property type="project" value="UniProtKB-KW"/>
</dbReference>
<dbReference type="HOGENOM" id="CLU_053996_0_0_2"/>
<keyword evidence="4" id="KW-1185">Reference proteome</keyword>
<keyword evidence="1" id="KW-0238">DNA-binding</keyword>
<gene>
    <name evidence="3" type="ordered locus">VMUT_1590</name>
</gene>
<dbReference type="OrthoDB" id="28072at2157"/>
<dbReference type="EMBL" id="CP002529">
    <property type="protein sequence ID" value="ADY01794.1"/>
    <property type="molecule type" value="Genomic_DNA"/>
</dbReference>
<evidence type="ECO:0000313" key="3">
    <source>
        <dbReference type="EMBL" id="ADY01794.1"/>
    </source>
</evidence>
<dbReference type="Pfam" id="PF07282">
    <property type="entry name" value="Cas12f1-like_TNB"/>
    <property type="match status" value="1"/>
</dbReference>